<evidence type="ECO:0000313" key="4">
    <source>
        <dbReference type="Proteomes" id="UP000248553"/>
    </source>
</evidence>
<evidence type="ECO:0000313" key="3">
    <source>
        <dbReference type="EMBL" id="RAK69320.1"/>
    </source>
</evidence>
<dbReference type="EMBL" id="QHKM01000001">
    <property type="protein sequence ID" value="RAK69320.1"/>
    <property type="molecule type" value="Genomic_DNA"/>
</dbReference>
<proteinExistence type="predicted"/>
<accession>A0A328BPV8</accession>
<sequence>MKKVSTLAAAAALCLGALSAQAQFTVNGVLAPAEIGTGAGKYQLVGSYTNAHSVADRGLKQLYVGTTATTLNVMLVASPEKTDYNALVLYLDVPNKTGIAAGTRLPGGDDTSSQLRHRPTLDLQADYAFRLTVSPLSNTGTFNVYLSKLDYTAVPNAAGRYPDKYLGPTDKTGAPLNVSDPTTNLVGAKFAYRTTTSVAANTTTGWELELPLAALGGASANDVVNMLAAYVGDNGDFYSDVLPQVAGQTTDLGTDPNFALIAGRQSFAYQVGNGPLASRATAAALNLEAYPNPVTAVSQLRYAVAGGAQPVSVEVYNALGQQVLRLLDAEQQPGSHAASLAPLRQLAAGSYLVKLRVGTQLTSRRVVVQ</sequence>
<reference evidence="4" key="1">
    <citation type="submission" date="2018-05" db="EMBL/GenBank/DDBJ databases">
        <authorList>
            <person name="Nie L."/>
        </authorList>
    </citation>
    <scope>NUCLEOTIDE SEQUENCE [LARGE SCALE GENOMIC DNA]</scope>
    <source>
        <strain evidence="4">NL</strain>
    </source>
</reference>
<organism evidence="3 4">
    <name type="scientific">Hymenobacter edaphi</name>
    <dbReference type="NCBI Taxonomy" id="2211146"/>
    <lineage>
        <taxon>Bacteria</taxon>
        <taxon>Pseudomonadati</taxon>
        <taxon>Bacteroidota</taxon>
        <taxon>Cytophagia</taxon>
        <taxon>Cytophagales</taxon>
        <taxon>Hymenobacteraceae</taxon>
        <taxon>Hymenobacter</taxon>
    </lineage>
</organism>
<dbReference type="InterPro" id="IPR026444">
    <property type="entry name" value="Secre_tail"/>
</dbReference>
<dbReference type="Pfam" id="PF18962">
    <property type="entry name" value="Por_Secre_tail"/>
    <property type="match status" value="1"/>
</dbReference>
<evidence type="ECO:0000259" key="2">
    <source>
        <dbReference type="Pfam" id="PF18962"/>
    </source>
</evidence>
<feature type="signal peptide" evidence="1">
    <location>
        <begin position="1"/>
        <end position="22"/>
    </location>
</feature>
<evidence type="ECO:0000256" key="1">
    <source>
        <dbReference type="SAM" id="SignalP"/>
    </source>
</evidence>
<dbReference type="NCBIfam" id="TIGR04183">
    <property type="entry name" value="Por_Secre_tail"/>
    <property type="match status" value="1"/>
</dbReference>
<dbReference type="OrthoDB" id="873118at2"/>
<protein>
    <recommendedName>
        <fullName evidence="2">Secretion system C-terminal sorting domain-containing protein</fullName>
    </recommendedName>
</protein>
<dbReference type="AlphaFoldDB" id="A0A328BPV8"/>
<keyword evidence="1" id="KW-0732">Signal</keyword>
<feature type="chain" id="PRO_5016256208" description="Secretion system C-terminal sorting domain-containing protein" evidence="1">
    <location>
        <begin position="23"/>
        <end position="369"/>
    </location>
</feature>
<gene>
    <name evidence="3" type="ORF">DLM85_00180</name>
</gene>
<dbReference type="RefSeq" id="WP_111476056.1">
    <property type="nucleotide sequence ID" value="NZ_QHKM01000001.1"/>
</dbReference>
<dbReference type="Proteomes" id="UP000248553">
    <property type="component" value="Unassembled WGS sequence"/>
</dbReference>
<feature type="domain" description="Secretion system C-terminal sorting" evidence="2">
    <location>
        <begin position="290"/>
        <end position="368"/>
    </location>
</feature>
<comment type="caution">
    <text evidence="3">The sequence shown here is derived from an EMBL/GenBank/DDBJ whole genome shotgun (WGS) entry which is preliminary data.</text>
</comment>
<keyword evidence="4" id="KW-1185">Reference proteome</keyword>
<name>A0A328BPV8_9BACT</name>